<name>A0A078JVF8_BRANA</name>
<protein>
    <submittedName>
        <fullName evidence="1">BnaA09g53610D protein</fullName>
    </submittedName>
</protein>
<reference evidence="1" key="2">
    <citation type="submission" date="2014-06" db="EMBL/GenBank/DDBJ databases">
        <authorList>
            <person name="Genoscope - CEA"/>
        </authorList>
    </citation>
    <scope>NUCLEOTIDE SEQUENCE</scope>
</reference>
<sequence>CLFSFKMLSLATIPFQSVQNGLCVESVDTWCAPVAFVLHDQWVGLDWKSLATECCCWFSFD</sequence>
<reference evidence="1" key="1">
    <citation type="journal article" date="2014" name="Science">
        <title>Plant genetics. Early allopolyploid evolution in the post-Neolithic Brassica napus oilseed genome.</title>
        <authorList>
            <person name="Chalhoub B."/>
            <person name="Denoeud F."/>
            <person name="Liu S."/>
            <person name="Parkin I.A."/>
            <person name="Tang H."/>
            <person name="Wang X."/>
            <person name="Chiquet J."/>
            <person name="Belcram H."/>
            <person name="Tong C."/>
            <person name="Samans B."/>
            <person name="Correa M."/>
            <person name="Da Silva C."/>
            <person name="Just J."/>
            <person name="Falentin C."/>
            <person name="Koh C.S."/>
            <person name="Le Clainche I."/>
            <person name="Bernard M."/>
            <person name="Bento P."/>
            <person name="Noel B."/>
            <person name="Labadie K."/>
            <person name="Alberti A."/>
            <person name="Charles M."/>
            <person name="Arnaud D."/>
            <person name="Guo H."/>
            <person name="Daviaud C."/>
            <person name="Alamery S."/>
            <person name="Jabbari K."/>
            <person name="Zhao M."/>
            <person name="Edger P.P."/>
            <person name="Chelaifa H."/>
            <person name="Tack D."/>
            <person name="Lassalle G."/>
            <person name="Mestiri I."/>
            <person name="Schnel N."/>
            <person name="Le Paslier M.C."/>
            <person name="Fan G."/>
            <person name="Renault V."/>
            <person name="Bayer P.E."/>
            <person name="Golicz A.A."/>
            <person name="Manoli S."/>
            <person name="Lee T.H."/>
            <person name="Thi V.H."/>
            <person name="Chalabi S."/>
            <person name="Hu Q."/>
            <person name="Fan C."/>
            <person name="Tollenaere R."/>
            <person name="Lu Y."/>
            <person name="Battail C."/>
            <person name="Shen J."/>
            <person name="Sidebottom C.H."/>
            <person name="Wang X."/>
            <person name="Canaguier A."/>
            <person name="Chauveau A."/>
            <person name="Berard A."/>
            <person name="Deniot G."/>
            <person name="Guan M."/>
            <person name="Liu Z."/>
            <person name="Sun F."/>
            <person name="Lim Y.P."/>
            <person name="Lyons E."/>
            <person name="Town C.D."/>
            <person name="Bancroft I."/>
            <person name="Wang X."/>
            <person name="Meng J."/>
            <person name="Ma J."/>
            <person name="Pires J.C."/>
            <person name="King G.J."/>
            <person name="Brunel D."/>
            <person name="Delourme R."/>
            <person name="Renard M."/>
            <person name="Aury J.M."/>
            <person name="Adams K.L."/>
            <person name="Batley J."/>
            <person name="Snowdon R.J."/>
            <person name="Tost J."/>
            <person name="Edwards D."/>
            <person name="Zhou Y."/>
            <person name="Hua W."/>
            <person name="Sharpe A.G."/>
            <person name="Paterson A.H."/>
            <person name="Guan C."/>
            <person name="Wincker P."/>
        </authorList>
    </citation>
    <scope>NUCLEOTIDE SEQUENCE [LARGE SCALE GENOMIC DNA]</scope>
</reference>
<gene>
    <name evidence="1" type="primary">BnaA09g53610D</name>
    <name evidence="1" type="ORF">GSBRNA2T00003409001</name>
</gene>
<dbReference type="Gramene" id="CDY70435">
    <property type="protein sequence ID" value="CDY70435"/>
    <property type="gene ID" value="GSBRNA2T00003409001"/>
</dbReference>
<organism evidence="1">
    <name type="scientific">Brassica napus</name>
    <name type="common">Rape</name>
    <dbReference type="NCBI Taxonomy" id="3708"/>
    <lineage>
        <taxon>Eukaryota</taxon>
        <taxon>Viridiplantae</taxon>
        <taxon>Streptophyta</taxon>
        <taxon>Embryophyta</taxon>
        <taxon>Tracheophyta</taxon>
        <taxon>Spermatophyta</taxon>
        <taxon>Magnoliopsida</taxon>
        <taxon>eudicotyledons</taxon>
        <taxon>Gunneridae</taxon>
        <taxon>Pentapetalae</taxon>
        <taxon>rosids</taxon>
        <taxon>malvids</taxon>
        <taxon>Brassicales</taxon>
        <taxon>Brassicaceae</taxon>
        <taxon>Brassiceae</taxon>
        <taxon>Brassica</taxon>
    </lineage>
</organism>
<evidence type="ECO:0000313" key="1">
    <source>
        <dbReference type="EMBL" id="CDY70435.1"/>
    </source>
</evidence>
<feature type="non-terminal residue" evidence="1">
    <location>
        <position position="1"/>
    </location>
</feature>
<proteinExistence type="predicted"/>
<dbReference type="EMBL" id="LK042095">
    <property type="protein sequence ID" value="CDY70435.1"/>
    <property type="molecule type" value="Genomic_DNA"/>
</dbReference>
<dbReference type="PaxDb" id="3708-A0A078JVF8"/>
<dbReference type="AlphaFoldDB" id="A0A078JVF8"/>
<accession>A0A078JVF8</accession>